<accession>A0AAC9RPX3</accession>
<name>A0AAC9RPX3_9CLOT</name>
<sequence length="51" mass="5629">MKSKLAAILWPNSKEVGVKEAIAPMPIKVKAFQHQVQGYNMALRTMGVMEG</sequence>
<reference evidence="1 2" key="1">
    <citation type="submission" date="2017-03" db="EMBL/GenBank/DDBJ databases">
        <title>Complete sequence of Clostridium formicaceticum DSM 92.</title>
        <authorList>
            <person name="Poehlein A."/>
            <person name="Karl M."/>
            <person name="Bengelsdorf F.R."/>
            <person name="Duerre P."/>
            <person name="Daniel R."/>
        </authorList>
    </citation>
    <scope>NUCLEOTIDE SEQUENCE [LARGE SCALE GENOMIC DNA]</scope>
    <source>
        <strain evidence="1 2">DSM 92</strain>
    </source>
</reference>
<evidence type="ECO:0000313" key="2">
    <source>
        <dbReference type="Proteomes" id="UP000192478"/>
    </source>
</evidence>
<gene>
    <name evidence="1" type="ORF">CLFO_35010</name>
</gene>
<dbReference type="Proteomes" id="UP000192478">
    <property type="component" value="Chromosome"/>
</dbReference>
<proteinExistence type="predicted"/>
<dbReference type="RefSeq" id="WP_156778684.1">
    <property type="nucleotide sequence ID" value="NZ_CP017603.1"/>
</dbReference>
<dbReference type="EMBL" id="CP020559">
    <property type="protein sequence ID" value="ARE89095.1"/>
    <property type="molecule type" value="Genomic_DNA"/>
</dbReference>
<evidence type="ECO:0000313" key="1">
    <source>
        <dbReference type="EMBL" id="ARE89095.1"/>
    </source>
</evidence>
<dbReference type="AlphaFoldDB" id="A0AAC9RPX3"/>
<organism evidence="1 2">
    <name type="scientific">Clostridium formicaceticum</name>
    <dbReference type="NCBI Taxonomy" id="1497"/>
    <lineage>
        <taxon>Bacteria</taxon>
        <taxon>Bacillati</taxon>
        <taxon>Bacillota</taxon>
        <taxon>Clostridia</taxon>
        <taxon>Eubacteriales</taxon>
        <taxon>Clostridiaceae</taxon>
        <taxon>Clostridium</taxon>
    </lineage>
</organism>
<protein>
    <submittedName>
        <fullName evidence="1">Uncharacterized protein</fullName>
    </submittedName>
</protein>